<reference evidence="2" key="1">
    <citation type="submission" date="2021-01" db="EMBL/GenBank/DDBJ databases">
        <authorList>
            <person name="Corre E."/>
            <person name="Pelletier E."/>
            <person name="Niang G."/>
            <person name="Scheremetjew M."/>
            <person name="Finn R."/>
            <person name="Kale V."/>
            <person name="Holt S."/>
            <person name="Cochrane G."/>
            <person name="Meng A."/>
            <person name="Brown T."/>
            <person name="Cohen L."/>
        </authorList>
    </citation>
    <scope>NUCLEOTIDE SEQUENCE</scope>
    <source>
        <strain evidence="2">UNC1205</strain>
    </source>
</reference>
<evidence type="ECO:0000313" key="3">
    <source>
        <dbReference type="EMBL" id="CAD8762558.1"/>
    </source>
</evidence>
<accession>A0A6T9ZU51</accession>
<organism evidence="2">
    <name type="scientific">Pseudo-nitzschia delicatissima</name>
    <dbReference type="NCBI Taxonomy" id="44447"/>
    <lineage>
        <taxon>Eukaryota</taxon>
        <taxon>Sar</taxon>
        <taxon>Stramenopiles</taxon>
        <taxon>Ochrophyta</taxon>
        <taxon>Bacillariophyta</taxon>
        <taxon>Bacillariophyceae</taxon>
        <taxon>Bacillariophycidae</taxon>
        <taxon>Bacillariales</taxon>
        <taxon>Bacillariaceae</taxon>
        <taxon>Pseudo-nitzschia</taxon>
    </lineage>
</organism>
<gene>
    <name evidence="2" type="ORF">PDEL1432_LOCUS2597</name>
    <name evidence="3" type="ORF">PDEL1432_LOCUS2598</name>
</gene>
<evidence type="ECO:0000313" key="2">
    <source>
        <dbReference type="EMBL" id="CAD8762557.1"/>
    </source>
</evidence>
<name>A0A6T9ZU51_9STRA</name>
<protein>
    <submittedName>
        <fullName evidence="2">Uncharacterized protein</fullName>
    </submittedName>
</protein>
<dbReference type="EMBL" id="HBFL01003646">
    <property type="protein sequence ID" value="CAD8762558.1"/>
    <property type="molecule type" value="Transcribed_RNA"/>
</dbReference>
<sequence length="107" mass="11528">MTSISAASRGYRAARAACRKAQGLYGVGNRRNVASIQSCPFLATRNEPSIADYKTETGTSNTSWRGISHWSNNDGVSPQQSSNDELSEMSPIRLIGAMPIFEEDDGG</sequence>
<dbReference type="AlphaFoldDB" id="A0A6T9ZU51"/>
<evidence type="ECO:0000256" key="1">
    <source>
        <dbReference type="SAM" id="MobiDB-lite"/>
    </source>
</evidence>
<dbReference type="EMBL" id="HBFL01003645">
    <property type="protein sequence ID" value="CAD8762557.1"/>
    <property type="molecule type" value="Transcribed_RNA"/>
</dbReference>
<feature type="region of interest" description="Disordered" evidence="1">
    <location>
        <begin position="52"/>
        <end position="88"/>
    </location>
</feature>
<feature type="compositionally biased region" description="Polar residues" evidence="1">
    <location>
        <begin position="56"/>
        <end position="84"/>
    </location>
</feature>
<proteinExistence type="predicted"/>